<dbReference type="STRING" id="5762.D2W6R9"/>
<feature type="non-terminal residue" evidence="2">
    <location>
        <position position="366"/>
    </location>
</feature>
<evidence type="ECO:0000259" key="1">
    <source>
        <dbReference type="Pfam" id="PF25021"/>
    </source>
</evidence>
<dbReference type="InParanoid" id="D2W6R9"/>
<proteinExistence type="predicted"/>
<dbReference type="Proteomes" id="UP000006671">
    <property type="component" value="Unassembled WGS sequence"/>
</dbReference>
<dbReference type="KEGG" id="ngr:NAEGRDRAFT_55024"/>
<dbReference type="InterPro" id="IPR056822">
    <property type="entry name" value="TEN_NHL"/>
</dbReference>
<dbReference type="OrthoDB" id="342730at2759"/>
<dbReference type="PANTHER" id="PTHR46388">
    <property type="entry name" value="NHL REPEAT-CONTAINING PROTEIN 2"/>
    <property type="match status" value="1"/>
</dbReference>
<dbReference type="Gene3D" id="2.120.10.30">
    <property type="entry name" value="TolB, C-terminal domain"/>
    <property type="match status" value="2"/>
</dbReference>
<evidence type="ECO:0000313" key="2">
    <source>
        <dbReference type="EMBL" id="EFC35233.1"/>
    </source>
</evidence>
<protein>
    <submittedName>
        <fullName evidence="2">Predicted protein</fullName>
    </submittedName>
</protein>
<feature type="non-terminal residue" evidence="2">
    <location>
        <position position="1"/>
    </location>
</feature>
<dbReference type="SUPFAM" id="SSF101898">
    <property type="entry name" value="NHL repeat"/>
    <property type="match status" value="1"/>
</dbReference>
<accession>D2W6R9</accession>
<dbReference type="InterPro" id="IPR011042">
    <property type="entry name" value="6-blade_b-propeller_TolB-like"/>
</dbReference>
<dbReference type="Pfam" id="PF25021">
    <property type="entry name" value="TEN_NHL"/>
    <property type="match status" value="1"/>
</dbReference>
<name>D2W6R9_NAEGR</name>
<dbReference type="AlphaFoldDB" id="D2W6R9"/>
<sequence>KCARTGPNYCNDKTDKLSAGFRTPFACTVDPNNGDVYLVDYFNHMVRRIDVTTNISSIFVGTGSTTGSNTNYNGLDALHSTVALNSPISVLVDSTFVYITDSMNHCIRKINKISNLVYTHAGSCGTSGSTNGNTPTAARFNNPYGMALAADGTMFVADKANHIIRRINPDGSVELYAGTVGTQCPSATASPACGDGSDRLSVTFTNPNAVIVDSNNNVYVFDYGNFRIRKIDNSTGLVSTLVGTGASTGGVTGGPGGHGQVGTSVIISASSNTFQPLEIVGNRLLFHDKTISRVRQFDLNTRIVTSIVGSGVGFATGVGLPLINSRFSSSPVMQFDSIGTPYIFTGSNPSLLLTVTPSGIVKRLAG</sequence>
<organism evidence="3">
    <name type="scientific">Naegleria gruberi</name>
    <name type="common">Amoeba</name>
    <dbReference type="NCBI Taxonomy" id="5762"/>
    <lineage>
        <taxon>Eukaryota</taxon>
        <taxon>Discoba</taxon>
        <taxon>Heterolobosea</taxon>
        <taxon>Tetramitia</taxon>
        <taxon>Eutetramitia</taxon>
        <taxon>Vahlkampfiidae</taxon>
        <taxon>Naegleria</taxon>
    </lineage>
</organism>
<reference evidence="2 3" key="1">
    <citation type="journal article" date="2010" name="Cell">
        <title>The genome of Naegleria gruberi illuminates early eukaryotic versatility.</title>
        <authorList>
            <person name="Fritz-Laylin L.K."/>
            <person name="Prochnik S.E."/>
            <person name="Ginger M.L."/>
            <person name="Dacks J.B."/>
            <person name="Carpenter M.L."/>
            <person name="Field M.C."/>
            <person name="Kuo A."/>
            <person name="Paredez A."/>
            <person name="Chapman J."/>
            <person name="Pham J."/>
            <person name="Shu S."/>
            <person name="Neupane R."/>
            <person name="Cipriano M."/>
            <person name="Mancuso J."/>
            <person name="Tu H."/>
            <person name="Salamov A."/>
            <person name="Lindquist E."/>
            <person name="Shapiro H."/>
            <person name="Lucas S."/>
            <person name="Grigoriev I.V."/>
            <person name="Cande W.Z."/>
            <person name="Fulton C."/>
            <person name="Rokhsar D.S."/>
            <person name="Dawson S.C."/>
        </authorList>
    </citation>
    <scope>NUCLEOTIDE SEQUENCE [LARGE SCALE GENOMIC DNA]</scope>
    <source>
        <strain evidence="2 3">NEG-M</strain>
    </source>
</reference>
<gene>
    <name evidence="2" type="ORF">NAEGRDRAFT_55024</name>
</gene>
<keyword evidence="3" id="KW-1185">Reference proteome</keyword>
<dbReference type="PANTHER" id="PTHR46388:SF2">
    <property type="entry name" value="NHL REPEAT-CONTAINING PROTEIN 2"/>
    <property type="match status" value="1"/>
</dbReference>
<dbReference type="RefSeq" id="XP_002667977.1">
    <property type="nucleotide sequence ID" value="XM_002667931.1"/>
</dbReference>
<dbReference type="EMBL" id="GG739528">
    <property type="protein sequence ID" value="EFC35233.1"/>
    <property type="molecule type" value="Genomic_DNA"/>
</dbReference>
<dbReference type="GeneID" id="8847815"/>
<evidence type="ECO:0000313" key="3">
    <source>
        <dbReference type="Proteomes" id="UP000006671"/>
    </source>
</evidence>
<feature type="domain" description="Teneurin NHL" evidence="1">
    <location>
        <begin position="170"/>
        <end position="245"/>
    </location>
</feature>
<dbReference type="VEuPathDB" id="AmoebaDB:NAEGRDRAFT_55024"/>